<dbReference type="EMBL" id="FUWH01000010">
    <property type="protein sequence ID" value="SKA10411.1"/>
    <property type="molecule type" value="Genomic_DNA"/>
</dbReference>
<accession>A0A1T4R438</accession>
<proteinExistence type="predicted"/>
<gene>
    <name evidence="1" type="ORF">SAMN04488132_110109</name>
</gene>
<name>A0A1T4R438_9BACT</name>
<protein>
    <submittedName>
        <fullName evidence="1">Uncharacterized protein</fullName>
    </submittedName>
</protein>
<reference evidence="1 2" key="1">
    <citation type="submission" date="2017-02" db="EMBL/GenBank/DDBJ databases">
        <authorList>
            <person name="Peterson S.W."/>
        </authorList>
    </citation>
    <scope>NUCLEOTIDE SEQUENCE [LARGE SCALE GENOMIC DNA]</scope>
    <source>
        <strain evidence="1 2">DSM 22335</strain>
    </source>
</reference>
<evidence type="ECO:0000313" key="2">
    <source>
        <dbReference type="Proteomes" id="UP000190888"/>
    </source>
</evidence>
<dbReference type="AlphaFoldDB" id="A0A1T4R438"/>
<dbReference type="RefSeq" id="WP_139367187.1">
    <property type="nucleotide sequence ID" value="NZ_FUWH01000010.1"/>
</dbReference>
<keyword evidence="2" id="KW-1185">Reference proteome</keyword>
<organism evidence="1 2">
    <name type="scientific">Sediminibacterium ginsengisoli</name>
    <dbReference type="NCBI Taxonomy" id="413434"/>
    <lineage>
        <taxon>Bacteria</taxon>
        <taxon>Pseudomonadati</taxon>
        <taxon>Bacteroidota</taxon>
        <taxon>Chitinophagia</taxon>
        <taxon>Chitinophagales</taxon>
        <taxon>Chitinophagaceae</taxon>
        <taxon>Sediminibacterium</taxon>
    </lineage>
</organism>
<dbReference type="STRING" id="413434.SAMN04488132_110109"/>
<dbReference type="Proteomes" id="UP000190888">
    <property type="component" value="Unassembled WGS sequence"/>
</dbReference>
<sequence length="276" mass="31359">MPEIKNPTGNVSIDMWVHPIVSTGRKSWHEKNKRPAIEILSNGTLQPEYIMKWKVDKFLYFISSLISTPKKGLRIYIGQFGNSTSDPLTPKGMENQLTVVFSYTTCVDELDMNYKDDKKYYIITELNKRIVLVQNNDVANQRVKRYNDDCRKRLGQIFGNMPGENPAETKSVLHKHSHLQEIEKLIGAINADDALQPDVAFVWLRLTSYMANEPDADSIGYQKRLTVEFDLVDEDGNVIDILYDERSHGVLNNGGLCPPNTCYGNCLPEDDPEPGC</sequence>
<evidence type="ECO:0000313" key="1">
    <source>
        <dbReference type="EMBL" id="SKA10411.1"/>
    </source>
</evidence>